<keyword evidence="7 8" id="KW-0472">Membrane</keyword>
<feature type="transmembrane region" description="Helical" evidence="8">
    <location>
        <begin position="74"/>
        <end position="92"/>
    </location>
</feature>
<evidence type="ECO:0000256" key="7">
    <source>
        <dbReference type="ARBA" id="ARBA00023136"/>
    </source>
</evidence>
<evidence type="ECO:0000256" key="9">
    <source>
        <dbReference type="SAM" id="SignalP"/>
    </source>
</evidence>
<dbReference type="GO" id="GO:0022857">
    <property type="term" value="F:transmembrane transporter activity"/>
    <property type="evidence" value="ECO:0007669"/>
    <property type="project" value="InterPro"/>
</dbReference>
<feature type="transmembrane region" description="Helical" evidence="8">
    <location>
        <begin position="41"/>
        <end position="62"/>
    </location>
</feature>
<keyword evidence="6 8" id="KW-1133">Transmembrane helix</keyword>
<feature type="domain" description="Major facilitator superfamily (MFS) profile" evidence="10">
    <location>
        <begin position="8"/>
        <end position="380"/>
    </location>
</feature>
<keyword evidence="5 8" id="KW-0812">Transmembrane</keyword>
<feature type="transmembrane region" description="Helical" evidence="8">
    <location>
        <begin position="327"/>
        <end position="346"/>
    </location>
</feature>
<dbReference type="InterPro" id="IPR020846">
    <property type="entry name" value="MFS_dom"/>
</dbReference>
<feature type="transmembrane region" description="Helical" evidence="8">
    <location>
        <begin position="205"/>
        <end position="227"/>
    </location>
</feature>
<dbReference type="PROSITE" id="PS50850">
    <property type="entry name" value="MFS"/>
    <property type="match status" value="1"/>
</dbReference>
<evidence type="ECO:0000313" key="12">
    <source>
        <dbReference type="Proteomes" id="UP000190965"/>
    </source>
</evidence>
<evidence type="ECO:0000256" key="3">
    <source>
        <dbReference type="ARBA" id="ARBA00022448"/>
    </source>
</evidence>
<dbReference type="OrthoDB" id="63984at2"/>
<dbReference type="PANTHER" id="PTHR43271:SF2">
    <property type="entry name" value="BLL2771 PROTEIN"/>
    <property type="match status" value="1"/>
</dbReference>
<dbReference type="CDD" id="cd17324">
    <property type="entry name" value="MFS_NepI_like"/>
    <property type="match status" value="1"/>
</dbReference>
<feature type="transmembrane region" description="Helical" evidence="8">
    <location>
        <begin position="352"/>
        <end position="376"/>
    </location>
</feature>
<evidence type="ECO:0000256" key="5">
    <source>
        <dbReference type="ARBA" id="ARBA00022692"/>
    </source>
</evidence>
<dbReference type="Pfam" id="PF07690">
    <property type="entry name" value="MFS_1"/>
    <property type="match status" value="1"/>
</dbReference>
<evidence type="ECO:0000256" key="6">
    <source>
        <dbReference type="ARBA" id="ARBA00022989"/>
    </source>
</evidence>
<evidence type="ECO:0000256" key="4">
    <source>
        <dbReference type="ARBA" id="ARBA00022475"/>
    </source>
</evidence>
<feature type="signal peptide" evidence="9">
    <location>
        <begin position="1"/>
        <end position="25"/>
    </location>
</feature>
<dbReference type="AlphaFoldDB" id="A0A1T2YHJ6"/>
<dbReference type="SUPFAM" id="SSF103473">
    <property type="entry name" value="MFS general substrate transporter"/>
    <property type="match status" value="1"/>
</dbReference>
<gene>
    <name evidence="11" type="ORF">BFW87_18810</name>
</gene>
<feature type="transmembrane region" description="Helical" evidence="8">
    <location>
        <begin position="132"/>
        <end position="151"/>
    </location>
</feature>
<accession>A0A1T2YHJ6</accession>
<sequence length="387" mass="40829">MKPRLHCARLALFLCGCAAFLNLYATQSILQTFAAQLHISVNAAGWSITVTTLAVAMTAPFVSRLTGRFEQRTVIAVAALLLAVPALMTAYADSFVEVLVWRFVEGMVIPVVFATSVAYIGDRWRGATVTEVTSLYVAGTVLGGFAGRFVTGVMTEYVGWREAFELLAALSLMVGGFIQFLLPANRPRAQSVAVSAAGLFRTPLLAAYAVGFCVLFSQVAAFTYAGLYLSLPPFNLGPAALGTLYMVFLLALIVIPVAGRLSKARPHAELLTVAAVLGVTGSALTLLPSLGCIVLGLALSSTGVFLAQAAANAFTTSTARENKAGAVGVYLTCYYLGGSCGAILPAMIWTRWGWAGCVALIIGFQLLTLLIALTGWKPLKPELMPTP</sequence>
<dbReference type="RefSeq" id="WP_078741246.1">
    <property type="nucleotide sequence ID" value="NZ_MSDF01000024.1"/>
</dbReference>
<feature type="transmembrane region" description="Helical" evidence="8">
    <location>
        <begin position="163"/>
        <end position="184"/>
    </location>
</feature>
<name>A0A1T2YHJ6_PSEFL</name>
<evidence type="ECO:0000256" key="8">
    <source>
        <dbReference type="SAM" id="Phobius"/>
    </source>
</evidence>
<feature type="transmembrane region" description="Helical" evidence="8">
    <location>
        <begin position="270"/>
        <end position="287"/>
    </location>
</feature>
<feature type="transmembrane region" description="Helical" evidence="8">
    <location>
        <begin position="98"/>
        <end position="120"/>
    </location>
</feature>
<proteinExistence type="inferred from homology"/>
<feature type="transmembrane region" description="Helical" evidence="8">
    <location>
        <begin position="293"/>
        <end position="315"/>
    </location>
</feature>
<feature type="chain" id="PRO_5012074810" description="Major facilitator superfamily (MFS) profile domain-containing protein" evidence="9">
    <location>
        <begin position="26"/>
        <end position="387"/>
    </location>
</feature>
<dbReference type="InterPro" id="IPR036259">
    <property type="entry name" value="MFS_trans_sf"/>
</dbReference>
<keyword evidence="9" id="KW-0732">Signal</keyword>
<feature type="transmembrane region" description="Helical" evidence="8">
    <location>
        <begin position="239"/>
        <end position="258"/>
    </location>
</feature>
<evidence type="ECO:0000313" key="11">
    <source>
        <dbReference type="EMBL" id="OPA91680.1"/>
    </source>
</evidence>
<comment type="similarity">
    <text evidence="2">Belongs to the major facilitator superfamily.</text>
</comment>
<evidence type="ECO:0000256" key="2">
    <source>
        <dbReference type="ARBA" id="ARBA00008335"/>
    </source>
</evidence>
<evidence type="ECO:0000256" key="1">
    <source>
        <dbReference type="ARBA" id="ARBA00004651"/>
    </source>
</evidence>
<comment type="caution">
    <text evidence="11">The sequence shown here is derived from an EMBL/GenBank/DDBJ whole genome shotgun (WGS) entry which is preliminary data.</text>
</comment>
<dbReference type="Gene3D" id="1.20.1250.20">
    <property type="entry name" value="MFS general substrate transporter like domains"/>
    <property type="match status" value="1"/>
</dbReference>
<dbReference type="InterPro" id="IPR011701">
    <property type="entry name" value="MFS"/>
</dbReference>
<dbReference type="EMBL" id="MSDF01000024">
    <property type="protein sequence ID" value="OPA91680.1"/>
    <property type="molecule type" value="Genomic_DNA"/>
</dbReference>
<keyword evidence="3" id="KW-0813">Transport</keyword>
<dbReference type="PANTHER" id="PTHR43271">
    <property type="entry name" value="BLL2771 PROTEIN"/>
    <property type="match status" value="1"/>
</dbReference>
<dbReference type="GO" id="GO:0005886">
    <property type="term" value="C:plasma membrane"/>
    <property type="evidence" value="ECO:0007669"/>
    <property type="project" value="UniProtKB-SubCell"/>
</dbReference>
<evidence type="ECO:0000259" key="10">
    <source>
        <dbReference type="PROSITE" id="PS50850"/>
    </source>
</evidence>
<protein>
    <recommendedName>
        <fullName evidence="10">Major facilitator superfamily (MFS) profile domain-containing protein</fullName>
    </recommendedName>
</protein>
<reference evidence="11 12" key="1">
    <citation type="submission" date="2016-12" db="EMBL/GenBank/DDBJ databases">
        <title>Draft genome sequences of seven strains of Pseudomonas fluorescens that produce 4-formylaminooxyvinylglycine.</title>
        <authorList>
            <person name="Okrent R.A."/>
            <person name="Manning V.A."/>
            <person name="Trippe K.M."/>
        </authorList>
    </citation>
    <scope>NUCLEOTIDE SEQUENCE [LARGE SCALE GENOMIC DNA]</scope>
    <source>
        <strain evidence="11 12">P5A</strain>
    </source>
</reference>
<organism evidence="11 12">
    <name type="scientific">Pseudomonas fluorescens</name>
    <dbReference type="NCBI Taxonomy" id="294"/>
    <lineage>
        <taxon>Bacteria</taxon>
        <taxon>Pseudomonadati</taxon>
        <taxon>Pseudomonadota</taxon>
        <taxon>Gammaproteobacteria</taxon>
        <taxon>Pseudomonadales</taxon>
        <taxon>Pseudomonadaceae</taxon>
        <taxon>Pseudomonas</taxon>
    </lineage>
</organism>
<comment type="subcellular location">
    <subcellularLocation>
        <location evidence="1">Cell membrane</location>
        <topology evidence="1">Multi-pass membrane protein</topology>
    </subcellularLocation>
</comment>
<keyword evidence="4" id="KW-1003">Cell membrane</keyword>
<dbReference type="Proteomes" id="UP000190965">
    <property type="component" value="Unassembled WGS sequence"/>
</dbReference>